<evidence type="ECO:0000259" key="1">
    <source>
        <dbReference type="PROSITE" id="PS51746"/>
    </source>
</evidence>
<comment type="caution">
    <text evidence="2">The sequence shown here is derived from an EMBL/GenBank/DDBJ whole genome shotgun (WGS) entry which is preliminary data.</text>
</comment>
<dbReference type="EMBL" id="APBN01000015">
    <property type="protein sequence ID" value="EMT50492.1"/>
    <property type="molecule type" value="Genomic_DNA"/>
</dbReference>
<proteinExistence type="predicted"/>
<dbReference type="Proteomes" id="UP000012081">
    <property type="component" value="Unassembled WGS sequence"/>
</dbReference>
<dbReference type="InterPro" id="IPR036457">
    <property type="entry name" value="PPM-type-like_dom_sf"/>
</dbReference>
<evidence type="ECO:0000313" key="3">
    <source>
        <dbReference type="Proteomes" id="UP000012081"/>
    </source>
</evidence>
<dbReference type="AlphaFoldDB" id="M8DAY5"/>
<reference evidence="2 3" key="1">
    <citation type="submission" date="2013-03" db="EMBL/GenBank/DDBJ databases">
        <title>Assembly of a new bacterial strain Brevibacillus borstelensis AK1.</title>
        <authorList>
            <person name="Rajan I."/>
            <person name="PoliReddy D."/>
            <person name="Sugumar T."/>
            <person name="Rathinam K."/>
            <person name="Alqarawi S."/>
            <person name="Khalil A.B."/>
            <person name="Sivakumar N."/>
        </authorList>
    </citation>
    <scope>NUCLEOTIDE SEQUENCE [LARGE SCALE GENOMIC DNA]</scope>
    <source>
        <strain evidence="2 3">AK1</strain>
    </source>
</reference>
<dbReference type="RefSeq" id="WP_003391604.1">
    <property type="nucleotide sequence ID" value="NZ_APBN01000015.1"/>
</dbReference>
<accession>M8DAY5</accession>
<dbReference type="OrthoDB" id="1755431at2"/>
<evidence type="ECO:0000313" key="2">
    <source>
        <dbReference type="EMBL" id="EMT50492.1"/>
    </source>
</evidence>
<dbReference type="Pfam" id="PF13672">
    <property type="entry name" value="PP2C_2"/>
    <property type="match status" value="1"/>
</dbReference>
<dbReference type="PATRIC" id="fig|1300222.3.peg.4709"/>
<keyword evidence="3" id="KW-1185">Reference proteome</keyword>
<dbReference type="Gene3D" id="3.60.40.10">
    <property type="entry name" value="PPM-type phosphatase domain"/>
    <property type="match status" value="1"/>
</dbReference>
<dbReference type="SUPFAM" id="SSF81606">
    <property type="entry name" value="PP2C-like"/>
    <property type="match status" value="1"/>
</dbReference>
<gene>
    <name evidence="2" type="ORF">I532_22415</name>
</gene>
<name>M8DAY5_9BACL</name>
<feature type="domain" description="PPM-type phosphatase" evidence="1">
    <location>
        <begin position="2"/>
        <end position="279"/>
    </location>
</feature>
<sequence length="294" mass="32116">MNVEALSIPGYSGNNEDRFLINTAQQIFAVIDGVSSLVPFVTRTGQSGGVMAARIVHDHLAAVGKDADLPSVLLAANERLRDYMISEEIDLSQKEALWGAAAAVVKLDGTHLHYAQTGDCMIFAVYADDSIRVLTHLQVNHLEAAAMEKWEEGIRQGLSTRAELIESVRDILVHNRYQANTPGGYGVLNGEPLSGDFLEYGRINRIGLKAVLLLTDGLFWPAARGEGSIGWEKTVCPILEKGLQAYTDELVQLEKSDPECIAYPRFKPADDKTGVVICLPENEPATEPYGLPRL</sequence>
<dbReference type="PROSITE" id="PS51746">
    <property type="entry name" value="PPM_2"/>
    <property type="match status" value="1"/>
</dbReference>
<dbReference type="InterPro" id="IPR001932">
    <property type="entry name" value="PPM-type_phosphatase-like_dom"/>
</dbReference>
<protein>
    <recommendedName>
        <fullName evidence="1">PPM-type phosphatase domain-containing protein</fullName>
    </recommendedName>
</protein>
<dbReference type="STRING" id="1300222.I532_22415"/>
<organism evidence="2 3">
    <name type="scientific">Brevibacillus borstelensis AK1</name>
    <dbReference type="NCBI Taxonomy" id="1300222"/>
    <lineage>
        <taxon>Bacteria</taxon>
        <taxon>Bacillati</taxon>
        <taxon>Bacillota</taxon>
        <taxon>Bacilli</taxon>
        <taxon>Bacillales</taxon>
        <taxon>Paenibacillaceae</taxon>
        <taxon>Brevibacillus</taxon>
    </lineage>
</organism>